<dbReference type="InterPro" id="IPR009057">
    <property type="entry name" value="Homeodomain-like_sf"/>
</dbReference>
<proteinExistence type="inferred from homology"/>
<dbReference type="SMART" id="SM00389">
    <property type="entry name" value="HOX"/>
    <property type="match status" value="1"/>
</dbReference>
<keyword evidence="2" id="KW-0805">Transcription regulation</keyword>
<evidence type="ECO:0000256" key="1">
    <source>
        <dbReference type="ARBA" id="ARBA00004123"/>
    </source>
</evidence>
<dbReference type="CDD" id="cd00086">
    <property type="entry name" value="homeodomain"/>
    <property type="match status" value="1"/>
</dbReference>
<dbReference type="GO" id="GO:0006355">
    <property type="term" value="P:regulation of DNA-templated transcription"/>
    <property type="evidence" value="ECO:0007669"/>
    <property type="project" value="InterPro"/>
</dbReference>
<reference evidence="12 13" key="1">
    <citation type="submission" date="2024-03" db="EMBL/GenBank/DDBJ databases">
        <title>The genome assembly and annotation of the cricket Gryllus longicercus Weissman &amp; Gray.</title>
        <authorList>
            <person name="Szrajer S."/>
            <person name="Gray D."/>
            <person name="Ylla G."/>
        </authorList>
    </citation>
    <scope>NUCLEOTIDE SEQUENCE [LARGE SCALE GENOMIC DNA]</scope>
    <source>
        <strain evidence="12">DAG 2021-001</strain>
        <tissue evidence="12">Whole body minus gut</tissue>
    </source>
</reference>
<dbReference type="Gene3D" id="1.10.10.60">
    <property type="entry name" value="Homeodomain-like"/>
    <property type="match status" value="1"/>
</dbReference>
<feature type="transmembrane region" description="Helical" evidence="10">
    <location>
        <begin position="424"/>
        <end position="445"/>
    </location>
</feature>
<evidence type="ECO:0000256" key="8">
    <source>
        <dbReference type="PROSITE-ProRule" id="PRU00108"/>
    </source>
</evidence>
<comment type="caution">
    <text evidence="12">The sequence shown here is derived from an EMBL/GenBank/DDBJ whole genome shotgun (WGS) entry which is preliminary data.</text>
</comment>
<evidence type="ECO:0000256" key="6">
    <source>
        <dbReference type="ARBA" id="ARBA00023242"/>
    </source>
</evidence>
<comment type="similarity">
    <text evidence="7">Belongs to the TALE/TGIF homeobox family.</text>
</comment>
<dbReference type="GO" id="GO:0001654">
    <property type="term" value="P:eye development"/>
    <property type="evidence" value="ECO:0007669"/>
    <property type="project" value="UniProtKB-ARBA"/>
</dbReference>
<evidence type="ECO:0000256" key="10">
    <source>
        <dbReference type="SAM" id="Phobius"/>
    </source>
</evidence>
<dbReference type="GO" id="GO:0000987">
    <property type="term" value="F:cis-regulatory region sequence-specific DNA binding"/>
    <property type="evidence" value="ECO:0007669"/>
    <property type="project" value="UniProtKB-ARBA"/>
</dbReference>
<feature type="region of interest" description="Disordered" evidence="9">
    <location>
        <begin position="120"/>
        <end position="263"/>
    </location>
</feature>
<keyword evidence="4 8" id="KW-0371">Homeobox</keyword>
<evidence type="ECO:0000256" key="3">
    <source>
        <dbReference type="ARBA" id="ARBA00023125"/>
    </source>
</evidence>
<dbReference type="GO" id="GO:0048646">
    <property type="term" value="P:anatomical structure formation involved in morphogenesis"/>
    <property type="evidence" value="ECO:0007669"/>
    <property type="project" value="UniProtKB-ARBA"/>
</dbReference>
<dbReference type="PANTHER" id="PTHR11850">
    <property type="entry name" value="HOMEOBOX PROTEIN TRANSCRIPTION FACTORS"/>
    <property type="match status" value="1"/>
</dbReference>
<evidence type="ECO:0000256" key="5">
    <source>
        <dbReference type="ARBA" id="ARBA00023163"/>
    </source>
</evidence>
<dbReference type="InterPro" id="IPR008422">
    <property type="entry name" value="KN_HD"/>
</dbReference>
<feature type="compositionally biased region" description="Basic residues" evidence="9">
    <location>
        <begin position="49"/>
        <end position="58"/>
    </location>
</feature>
<evidence type="ECO:0000256" key="9">
    <source>
        <dbReference type="SAM" id="MobiDB-lite"/>
    </source>
</evidence>
<dbReference type="EMBL" id="JAZDUA010000011">
    <property type="protein sequence ID" value="KAK7873575.1"/>
    <property type="molecule type" value="Genomic_DNA"/>
</dbReference>
<feature type="region of interest" description="Disordered" evidence="9">
    <location>
        <begin position="332"/>
        <end position="351"/>
    </location>
</feature>
<comment type="subcellular location">
    <subcellularLocation>
        <location evidence="1 8">Nucleus</location>
    </subcellularLocation>
</comment>
<dbReference type="FunFam" id="1.10.10.60:FF:000059">
    <property type="entry name" value="TGFB-induced factor homeobox 1"/>
    <property type="match status" value="1"/>
</dbReference>
<dbReference type="Pfam" id="PF05920">
    <property type="entry name" value="Homeobox_KN"/>
    <property type="match status" value="1"/>
</dbReference>
<dbReference type="InterPro" id="IPR001356">
    <property type="entry name" value="HD"/>
</dbReference>
<evidence type="ECO:0000256" key="2">
    <source>
        <dbReference type="ARBA" id="ARBA00023015"/>
    </source>
</evidence>
<evidence type="ECO:0000313" key="13">
    <source>
        <dbReference type="Proteomes" id="UP001378592"/>
    </source>
</evidence>
<keyword evidence="10" id="KW-0812">Transmembrane</keyword>
<accession>A0AAN9W504</accession>
<feature type="DNA-binding region" description="Homeobox" evidence="8">
    <location>
        <begin position="50"/>
        <end position="112"/>
    </location>
</feature>
<feature type="region of interest" description="Disordered" evidence="9">
    <location>
        <begin position="1"/>
        <end position="58"/>
    </location>
</feature>
<name>A0AAN9W504_9ORTH</name>
<dbReference type="SUPFAM" id="SSF46689">
    <property type="entry name" value="Homeodomain-like"/>
    <property type="match status" value="1"/>
</dbReference>
<keyword evidence="13" id="KW-1185">Reference proteome</keyword>
<feature type="compositionally biased region" description="Low complexity" evidence="9">
    <location>
        <begin position="214"/>
        <end position="242"/>
    </location>
</feature>
<evidence type="ECO:0000259" key="11">
    <source>
        <dbReference type="PROSITE" id="PS50071"/>
    </source>
</evidence>
<dbReference type="Proteomes" id="UP001378592">
    <property type="component" value="Unassembled WGS sequence"/>
</dbReference>
<dbReference type="GO" id="GO:0005634">
    <property type="term" value="C:nucleus"/>
    <property type="evidence" value="ECO:0007669"/>
    <property type="project" value="UniProtKB-SubCell"/>
</dbReference>
<keyword evidence="6 8" id="KW-0539">Nucleus</keyword>
<sequence length="516" mass="55984">MTKPKRPRFPSSSGSDDQDSSCSDVEGSGTPAGRRTSSNHSICHSGHGTVRKRRGNLPKHSVKILKRWLYEHRYNAYPSDAEKAILSQEASLTVLQVCNWFINARRRILPEIIRREGHDPQHYTISRRGKKTGGGGGGLRSAQPGLGGGGGGGGRHGHHHPRWEGAGGGGGGGAAGARVRDHDYDDEPTTPRGPLALTPARSYLGSEDSPSPSPSASPSHSGSPSPSPSLSASASASASASPRDYDSSCSGSDTEEGPAAAALAPQLAHAHAPAPAPWPGVIVCRYGCGDQDAHAHAPLAAQTCETVMSDGLVTHSGTDYWAVPHTACTGSFSPRSAAQETPPPTPPEEAEDDKFKCLYLLVETAVAVRQRELERSNCVLSMLILVTAQTPQVHTIVDILQTLTWVFEVQLECLFLQGCDQNRIWFYIKIMYLFCMLNFHLLVTIQHRAHKICNRIKVAPILSNKCLMTLTNVKMNLYLLTSQEEYKKDLFSEYDDFFSPHLITCLKGERNMFLCR</sequence>
<protein>
    <recommendedName>
        <fullName evidence="11">Homeobox domain-containing protein</fullName>
    </recommendedName>
</protein>
<keyword evidence="3 8" id="KW-0238">DNA-binding</keyword>
<feature type="compositionally biased region" description="Gly residues" evidence="9">
    <location>
        <begin position="165"/>
        <end position="175"/>
    </location>
</feature>
<feature type="compositionally biased region" description="Gly residues" evidence="9">
    <location>
        <begin position="132"/>
        <end position="154"/>
    </location>
</feature>
<evidence type="ECO:0000256" key="7">
    <source>
        <dbReference type="ARBA" id="ARBA00038021"/>
    </source>
</evidence>
<feature type="domain" description="Homeobox" evidence="11">
    <location>
        <begin position="48"/>
        <end position="111"/>
    </location>
</feature>
<dbReference type="GO" id="GO:0009887">
    <property type="term" value="P:animal organ morphogenesis"/>
    <property type="evidence" value="ECO:0007669"/>
    <property type="project" value="UniProtKB-ARBA"/>
</dbReference>
<gene>
    <name evidence="12" type="ORF">R5R35_009279</name>
</gene>
<keyword evidence="10" id="KW-1133">Transmembrane helix</keyword>
<keyword evidence="10" id="KW-0472">Membrane</keyword>
<organism evidence="12 13">
    <name type="scientific">Gryllus longicercus</name>
    <dbReference type="NCBI Taxonomy" id="2509291"/>
    <lineage>
        <taxon>Eukaryota</taxon>
        <taxon>Metazoa</taxon>
        <taxon>Ecdysozoa</taxon>
        <taxon>Arthropoda</taxon>
        <taxon>Hexapoda</taxon>
        <taxon>Insecta</taxon>
        <taxon>Pterygota</taxon>
        <taxon>Neoptera</taxon>
        <taxon>Polyneoptera</taxon>
        <taxon>Orthoptera</taxon>
        <taxon>Ensifera</taxon>
        <taxon>Gryllidea</taxon>
        <taxon>Grylloidea</taxon>
        <taxon>Gryllidae</taxon>
        <taxon>Gryllinae</taxon>
        <taxon>Gryllus</taxon>
    </lineage>
</organism>
<evidence type="ECO:0000313" key="12">
    <source>
        <dbReference type="EMBL" id="KAK7873575.1"/>
    </source>
</evidence>
<dbReference type="AlphaFoldDB" id="A0AAN9W504"/>
<keyword evidence="5" id="KW-0804">Transcription</keyword>
<feature type="compositionally biased region" description="Low complexity" evidence="9">
    <location>
        <begin position="11"/>
        <end position="24"/>
    </location>
</feature>
<evidence type="ECO:0000256" key="4">
    <source>
        <dbReference type="ARBA" id="ARBA00023155"/>
    </source>
</evidence>
<dbReference type="InterPro" id="IPR050224">
    <property type="entry name" value="TALE_homeobox"/>
</dbReference>
<dbReference type="PROSITE" id="PS50071">
    <property type="entry name" value="HOMEOBOX_2"/>
    <property type="match status" value="1"/>
</dbReference>